<dbReference type="Gene3D" id="3.40.50.2020">
    <property type="match status" value="1"/>
</dbReference>
<accession>A0A1J5HSX6</accession>
<proteinExistence type="predicted"/>
<dbReference type="SUPFAM" id="SSF53271">
    <property type="entry name" value="PRTase-like"/>
    <property type="match status" value="1"/>
</dbReference>
<sequence>MVDLVKVYQGNIPIAQKSLSKIEERLINARETIQIKSAKKFNRVLIIDDAIGSGATIHETALKLKSQHYCKHIYAYSIIGSYKGFDVIREI</sequence>
<dbReference type="AlphaFoldDB" id="A0A1J5HSX6"/>
<organism evidence="1 2">
    <name type="scientific">Candidatus Roizmanbacteria bacterium CG2_30_33_16</name>
    <dbReference type="NCBI Taxonomy" id="1805340"/>
    <lineage>
        <taxon>Bacteria</taxon>
        <taxon>Candidatus Roizmaniibacteriota</taxon>
    </lineage>
</organism>
<name>A0A1J5HSX6_9BACT</name>
<comment type="caution">
    <text evidence="1">The sequence shown here is derived from an EMBL/GenBank/DDBJ whole genome shotgun (WGS) entry which is preliminary data.</text>
</comment>
<dbReference type="InterPro" id="IPR029057">
    <property type="entry name" value="PRTase-like"/>
</dbReference>
<protein>
    <recommendedName>
        <fullName evidence="3">Phosphoribosyltransferase domain-containing protein</fullName>
    </recommendedName>
</protein>
<dbReference type="EMBL" id="MNZM01000093">
    <property type="protein sequence ID" value="OIP83142.1"/>
    <property type="molecule type" value="Genomic_DNA"/>
</dbReference>
<evidence type="ECO:0000313" key="1">
    <source>
        <dbReference type="EMBL" id="OIP83142.1"/>
    </source>
</evidence>
<evidence type="ECO:0008006" key="3">
    <source>
        <dbReference type="Google" id="ProtNLM"/>
    </source>
</evidence>
<gene>
    <name evidence="1" type="ORF">AUK04_03765</name>
</gene>
<reference evidence="1 2" key="1">
    <citation type="journal article" date="2016" name="Environ. Microbiol.">
        <title>Genomic resolution of a cold subsurface aquifer community provides metabolic insights for novel microbes adapted to high CO concentrations.</title>
        <authorList>
            <person name="Probst A.J."/>
            <person name="Castelle C.J."/>
            <person name="Singh A."/>
            <person name="Brown C.T."/>
            <person name="Anantharaman K."/>
            <person name="Sharon I."/>
            <person name="Hug L.A."/>
            <person name="Burstein D."/>
            <person name="Emerson J.B."/>
            <person name="Thomas B.C."/>
            <person name="Banfield J.F."/>
        </authorList>
    </citation>
    <scope>NUCLEOTIDE SEQUENCE [LARGE SCALE GENOMIC DNA]</scope>
    <source>
        <strain evidence="1">CG2_30_33_16</strain>
    </source>
</reference>
<dbReference type="InterPro" id="IPR000836">
    <property type="entry name" value="PRTase_dom"/>
</dbReference>
<dbReference type="Proteomes" id="UP000183758">
    <property type="component" value="Unassembled WGS sequence"/>
</dbReference>
<dbReference type="CDD" id="cd06223">
    <property type="entry name" value="PRTases_typeI"/>
    <property type="match status" value="1"/>
</dbReference>
<evidence type="ECO:0000313" key="2">
    <source>
        <dbReference type="Proteomes" id="UP000183758"/>
    </source>
</evidence>